<evidence type="ECO:0000313" key="2">
    <source>
        <dbReference type="Proteomes" id="UP001497382"/>
    </source>
</evidence>
<keyword evidence="2" id="KW-1185">Reference proteome</keyword>
<comment type="caution">
    <text evidence="1">The sequence shown here is derived from an EMBL/GenBank/DDBJ whole genome shotgun (WGS) entry which is preliminary data.</text>
</comment>
<accession>A0AAV1ZVH7</accession>
<evidence type="ECO:0000313" key="1">
    <source>
        <dbReference type="EMBL" id="CAL1275645.1"/>
    </source>
</evidence>
<sequence length="83" mass="9358">MLVFASNSKDQICKKTPMKKRPSYEVEAHLQRANGLWMAQVLRIGIPPRNAIDLLTINQSCYNNSSSESEVLEAIIVQVRLLS</sequence>
<organism evidence="1 2">
    <name type="scientific">Larinioides sclopetarius</name>
    <dbReference type="NCBI Taxonomy" id="280406"/>
    <lineage>
        <taxon>Eukaryota</taxon>
        <taxon>Metazoa</taxon>
        <taxon>Ecdysozoa</taxon>
        <taxon>Arthropoda</taxon>
        <taxon>Chelicerata</taxon>
        <taxon>Arachnida</taxon>
        <taxon>Araneae</taxon>
        <taxon>Araneomorphae</taxon>
        <taxon>Entelegynae</taxon>
        <taxon>Araneoidea</taxon>
        <taxon>Araneidae</taxon>
        <taxon>Larinioides</taxon>
    </lineage>
</organism>
<proteinExistence type="predicted"/>
<protein>
    <submittedName>
        <fullName evidence="1">Uncharacterized protein</fullName>
    </submittedName>
</protein>
<name>A0AAV1ZVH7_9ARAC</name>
<dbReference type="AlphaFoldDB" id="A0AAV1ZVH7"/>
<dbReference type="Proteomes" id="UP001497382">
    <property type="component" value="Unassembled WGS sequence"/>
</dbReference>
<dbReference type="EMBL" id="CAXIEN010000086">
    <property type="protein sequence ID" value="CAL1275645.1"/>
    <property type="molecule type" value="Genomic_DNA"/>
</dbReference>
<reference evidence="1 2" key="1">
    <citation type="submission" date="2024-04" db="EMBL/GenBank/DDBJ databases">
        <authorList>
            <person name="Rising A."/>
            <person name="Reimegard J."/>
            <person name="Sonavane S."/>
            <person name="Akerstrom W."/>
            <person name="Nylinder S."/>
            <person name="Hedman E."/>
            <person name="Kallberg Y."/>
        </authorList>
    </citation>
    <scope>NUCLEOTIDE SEQUENCE [LARGE SCALE GENOMIC DNA]</scope>
</reference>
<gene>
    <name evidence="1" type="ORF">LARSCL_LOCUS8204</name>
</gene>